<dbReference type="Proteomes" id="UP001234354">
    <property type="component" value="Unassembled WGS sequence"/>
</dbReference>
<dbReference type="InterPro" id="IPR020013">
    <property type="entry name" value="Flagellar_FlgE/F/G"/>
</dbReference>
<dbReference type="AlphaFoldDB" id="A0AAW8GHX4"/>
<dbReference type="PANTHER" id="PTHR30435:SF19">
    <property type="entry name" value="FLAGELLAR BASAL-BODY ROD PROTEIN FLGG"/>
    <property type="match status" value="1"/>
</dbReference>
<dbReference type="Pfam" id="PF22692">
    <property type="entry name" value="LlgE_F_G_D1"/>
    <property type="match status" value="1"/>
</dbReference>
<evidence type="ECO:0000313" key="9">
    <source>
        <dbReference type="Proteomes" id="UP001234354"/>
    </source>
</evidence>
<evidence type="ECO:0000256" key="2">
    <source>
        <dbReference type="ARBA" id="ARBA00009677"/>
    </source>
</evidence>
<dbReference type="EMBL" id="JAUTBB010000001">
    <property type="protein sequence ID" value="MDQ1120678.1"/>
    <property type="molecule type" value="Genomic_DNA"/>
</dbReference>
<sequence>MTDALEALGRSISQDVQRLTVLSNNVANVSTPGFRRSIPVSDFGQSLQMQGVIEQRDGGLRETGRPLDLALRGEGFLQVQSPGGVLLVRAGALQRLPDGTLATPEGHPVLGESGYISLPPGPVRVDKDGVISVDGQRIDKLAIVVVGDARRLMASDGGFTYDGPSAEWKGTVLQGAVERSNVDAASETVSLMELTRHVESLRSAFSVYDKTLDTGINRIGQE</sequence>
<evidence type="ECO:0000313" key="8">
    <source>
        <dbReference type="EMBL" id="MDQ1120678.1"/>
    </source>
</evidence>
<proteinExistence type="inferred from homology"/>
<evidence type="ECO:0000256" key="1">
    <source>
        <dbReference type="ARBA" id="ARBA00004117"/>
    </source>
</evidence>
<keyword evidence="8" id="KW-0282">Flagellum</keyword>
<evidence type="ECO:0000259" key="7">
    <source>
        <dbReference type="Pfam" id="PF22692"/>
    </source>
</evidence>
<dbReference type="PANTHER" id="PTHR30435">
    <property type="entry name" value="FLAGELLAR PROTEIN"/>
    <property type="match status" value="1"/>
</dbReference>
<keyword evidence="8" id="KW-0969">Cilium</keyword>
<feature type="domain" description="Flagellar basal-body/hook protein C-terminal" evidence="6">
    <location>
        <begin position="174"/>
        <end position="217"/>
    </location>
</feature>
<dbReference type="InterPro" id="IPR010930">
    <property type="entry name" value="Flg_bb/hook_C_dom"/>
</dbReference>
<dbReference type="InterPro" id="IPR053967">
    <property type="entry name" value="LlgE_F_G-like_D1"/>
</dbReference>
<dbReference type="InterPro" id="IPR037925">
    <property type="entry name" value="FlgE/F/G-like"/>
</dbReference>
<organism evidence="8 9">
    <name type="scientific">Pseudoxanthomonas winnipegensis</name>
    <dbReference type="NCBI Taxonomy" id="2480810"/>
    <lineage>
        <taxon>Bacteria</taxon>
        <taxon>Pseudomonadati</taxon>
        <taxon>Pseudomonadota</taxon>
        <taxon>Gammaproteobacteria</taxon>
        <taxon>Lysobacterales</taxon>
        <taxon>Lysobacteraceae</taxon>
        <taxon>Pseudoxanthomonas</taxon>
    </lineage>
</organism>
<evidence type="ECO:0000256" key="3">
    <source>
        <dbReference type="ARBA" id="ARBA00023143"/>
    </source>
</evidence>
<dbReference type="SUPFAM" id="SSF117143">
    <property type="entry name" value="Flagellar hook protein flgE"/>
    <property type="match status" value="1"/>
</dbReference>
<dbReference type="Pfam" id="PF06429">
    <property type="entry name" value="Flg_bbr_C"/>
    <property type="match status" value="1"/>
</dbReference>
<dbReference type="NCBIfam" id="TIGR03506">
    <property type="entry name" value="FlgEFG_subfam"/>
    <property type="match status" value="1"/>
</dbReference>
<comment type="subcellular location">
    <subcellularLocation>
        <location evidence="1 4">Bacterial flagellum basal body</location>
    </subcellularLocation>
</comment>
<comment type="similarity">
    <text evidence="2 4">Belongs to the flagella basal body rod proteins family.</text>
</comment>
<reference evidence="8" key="1">
    <citation type="submission" date="2023-07" db="EMBL/GenBank/DDBJ databases">
        <title>Functional and genomic diversity of the sorghum phyllosphere microbiome.</title>
        <authorList>
            <person name="Shade A."/>
        </authorList>
    </citation>
    <scope>NUCLEOTIDE SEQUENCE</scope>
    <source>
        <strain evidence="8">SORGH_AS_0908</strain>
    </source>
</reference>
<feature type="domain" description="Flagellar hook protein FlgE/F/G-like D1" evidence="7">
    <location>
        <begin position="70"/>
        <end position="133"/>
    </location>
</feature>
<dbReference type="RefSeq" id="WP_306994212.1">
    <property type="nucleotide sequence ID" value="NZ_JAUTBB010000001.1"/>
</dbReference>
<name>A0AAW8GHX4_9GAMM</name>
<accession>A0AAW8GHX4</accession>
<feature type="domain" description="Flagellar basal body rod protein N-terminal" evidence="5">
    <location>
        <begin position="16"/>
        <end position="35"/>
    </location>
</feature>
<evidence type="ECO:0000259" key="6">
    <source>
        <dbReference type="Pfam" id="PF06429"/>
    </source>
</evidence>
<protein>
    <submittedName>
        <fullName evidence="8">Flagellar basal-body rod protein FlgF</fullName>
    </submittedName>
</protein>
<keyword evidence="3 4" id="KW-0975">Bacterial flagellum</keyword>
<keyword evidence="8" id="KW-0966">Cell projection</keyword>
<evidence type="ECO:0000259" key="5">
    <source>
        <dbReference type="Pfam" id="PF00460"/>
    </source>
</evidence>
<dbReference type="Pfam" id="PF00460">
    <property type="entry name" value="Flg_bb_rod"/>
    <property type="match status" value="1"/>
</dbReference>
<evidence type="ECO:0000256" key="4">
    <source>
        <dbReference type="RuleBase" id="RU362116"/>
    </source>
</evidence>
<gene>
    <name evidence="8" type="ORF">QE383_002986</name>
</gene>
<dbReference type="InterPro" id="IPR001444">
    <property type="entry name" value="Flag_bb_rod_N"/>
</dbReference>
<dbReference type="GO" id="GO:0071978">
    <property type="term" value="P:bacterial-type flagellum-dependent swarming motility"/>
    <property type="evidence" value="ECO:0007669"/>
    <property type="project" value="TreeGrafter"/>
</dbReference>
<comment type="caution">
    <text evidence="8">The sequence shown here is derived from an EMBL/GenBank/DDBJ whole genome shotgun (WGS) entry which is preliminary data.</text>
</comment>
<dbReference type="GO" id="GO:0009425">
    <property type="term" value="C:bacterial-type flagellum basal body"/>
    <property type="evidence" value="ECO:0007669"/>
    <property type="project" value="UniProtKB-SubCell"/>
</dbReference>